<evidence type="ECO:0000256" key="2">
    <source>
        <dbReference type="ARBA" id="ARBA00022448"/>
    </source>
</evidence>
<feature type="transmembrane region" description="Helical" evidence="9">
    <location>
        <begin position="145"/>
        <end position="170"/>
    </location>
</feature>
<evidence type="ECO:0000256" key="9">
    <source>
        <dbReference type="RuleBase" id="RU369079"/>
    </source>
</evidence>
<comment type="function">
    <text evidence="9">Part of the tripartite ATP-independent periplasmic (TRAP) transport system.</text>
</comment>
<feature type="domain" description="Tripartite ATP-independent periplasmic transporters DctQ component" evidence="10">
    <location>
        <begin position="42"/>
        <end position="165"/>
    </location>
</feature>
<comment type="subunit">
    <text evidence="9">The complex comprises the extracytoplasmic solute receptor protein and the two transmembrane proteins.</text>
</comment>
<comment type="subcellular location">
    <subcellularLocation>
        <location evidence="1 9">Cell inner membrane</location>
        <topology evidence="1 9">Multi-pass membrane protein</topology>
    </subcellularLocation>
</comment>
<evidence type="ECO:0000256" key="3">
    <source>
        <dbReference type="ARBA" id="ARBA00022475"/>
    </source>
</evidence>
<gene>
    <name evidence="12" type="ORF">CZ787_04095</name>
    <name evidence="11" type="ORF">EI163_16180</name>
</gene>
<evidence type="ECO:0000313" key="12">
    <source>
        <dbReference type="EMBL" id="SJN10603.1"/>
    </source>
</evidence>
<evidence type="ECO:0000313" key="13">
    <source>
        <dbReference type="Proteomes" id="UP000196331"/>
    </source>
</evidence>
<dbReference type="Pfam" id="PF04290">
    <property type="entry name" value="DctQ"/>
    <property type="match status" value="1"/>
</dbReference>
<dbReference type="PANTHER" id="PTHR35011:SF2">
    <property type="entry name" value="2,3-DIKETO-L-GULONATE TRAP TRANSPORTER SMALL PERMEASE PROTEIN YIAM"/>
    <property type="match status" value="1"/>
</dbReference>
<keyword evidence="2 9" id="KW-0813">Transport</keyword>
<evidence type="ECO:0000256" key="7">
    <source>
        <dbReference type="ARBA" id="ARBA00023136"/>
    </source>
</evidence>
<evidence type="ECO:0000256" key="4">
    <source>
        <dbReference type="ARBA" id="ARBA00022519"/>
    </source>
</evidence>
<evidence type="ECO:0000313" key="11">
    <source>
        <dbReference type="EMBL" id="MBE0405079.1"/>
    </source>
</evidence>
<keyword evidence="4 9" id="KW-0997">Cell inner membrane</keyword>
<dbReference type="OrthoDB" id="9791324at2"/>
<organism evidence="12 13">
    <name type="scientific">Halomonas citrativorans</name>
    <dbReference type="NCBI Taxonomy" id="2742612"/>
    <lineage>
        <taxon>Bacteria</taxon>
        <taxon>Pseudomonadati</taxon>
        <taxon>Pseudomonadota</taxon>
        <taxon>Gammaproteobacteria</taxon>
        <taxon>Oceanospirillales</taxon>
        <taxon>Halomonadaceae</taxon>
        <taxon>Halomonas</taxon>
    </lineage>
</organism>
<dbReference type="AlphaFoldDB" id="A0A1R4HTU3"/>
<dbReference type="GO" id="GO:0022857">
    <property type="term" value="F:transmembrane transporter activity"/>
    <property type="evidence" value="ECO:0007669"/>
    <property type="project" value="UniProtKB-UniRule"/>
</dbReference>
<keyword evidence="7 9" id="KW-0472">Membrane</keyword>
<dbReference type="Proteomes" id="UP000754821">
    <property type="component" value="Unassembled WGS sequence"/>
</dbReference>
<name>A0A1R4HTU3_9GAMM</name>
<evidence type="ECO:0000256" key="5">
    <source>
        <dbReference type="ARBA" id="ARBA00022692"/>
    </source>
</evidence>
<dbReference type="InterPro" id="IPR055348">
    <property type="entry name" value="DctQ"/>
</dbReference>
<dbReference type="GO" id="GO:0005886">
    <property type="term" value="C:plasma membrane"/>
    <property type="evidence" value="ECO:0007669"/>
    <property type="project" value="UniProtKB-SubCell"/>
</dbReference>
<keyword evidence="5 9" id="KW-0812">Transmembrane</keyword>
<feature type="transmembrane region" description="Helical" evidence="9">
    <location>
        <begin position="67"/>
        <end position="83"/>
    </location>
</feature>
<sequence>MTLSDESRNSEAGKPVSLLIGSKNLIYQVSKWLAIISIVTIFVSLLSGVVVRYLFSTNLGWVTEIPNLFFPWLTMGAIVAAAARNEHIGIELVVEKLPRLPRKVVTLTVNVIALVAFSTMAYHGLNVVEIAGGQRFPITRLGMSWAYWSVVAGFAGLALVSLINSALVLVGGEEQSGPQVSHGEEGI</sequence>
<dbReference type="GO" id="GO:0015740">
    <property type="term" value="P:C4-dicarboxylate transport"/>
    <property type="evidence" value="ECO:0007669"/>
    <property type="project" value="TreeGrafter"/>
</dbReference>
<evidence type="ECO:0000256" key="8">
    <source>
        <dbReference type="ARBA" id="ARBA00038436"/>
    </source>
</evidence>
<dbReference type="RefSeq" id="WP_087106420.1">
    <property type="nucleotide sequence ID" value="NZ_FUKM01000014.1"/>
</dbReference>
<evidence type="ECO:0000256" key="1">
    <source>
        <dbReference type="ARBA" id="ARBA00004429"/>
    </source>
</evidence>
<proteinExistence type="inferred from homology"/>
<feature type="transmembrane region" description="Helical" evidence="9">
    <location>
        <begin position="104"/>
        <end position="125"/>
    </location>
</feature>
<dbReference type="EMBL" id="RRZC01000024">
    <property type="protein sequence ID" value="MBE0405079.1"/>
    <property type="molecule type" value="Genomic_DNA"/>
</dbReference>
<dbReference type="InterPro" id="IPR007387">
    <property type="entry name" value="TRAP_DctQ"/>
</dbReference>
<keyword evidence="6 9" id="KW-1133">Transmembrane helix</keyword>
<comment type="caution">
    <text evidence="12">The sequence shown here is derived from an EMBL/GenBank/DDBJ whole genome shotgun (WGS) entry which is preliminary data.</text>
</comment>
<comment type="similarity">
    <text evidence="8 9">Belongs to the TRAP transporter small permease family.</text>
</comment>
<evidence type="ECO:0000313" key="14">
    <source>
        <dbReference type="Proteomes" id="UP000754821"/>
    </source>
</evidence>
<reference evidence="11 14" key="2">
    <citation type="submission" date="2020-07" db="EMBL/GenBank/DDBJ databases">
        <title>Halophilic bacteria isolated from french cheeses.</title>
        <authorList>
            <person name="Kothe C.I."/>
            <person name="Farah-Kraiem B."/>
            <person name="Renault P."/>
            <person name="Dridi B."/>
        </authorList>
    </citation>
    <scope>NUCLEOTIDE SEQUENCE [LARGE SCALE GENOMIC DNA]</scope>
    <source>
        <strain evidence="11 14">FME16</strain>
    </source>
</reference>
<accession>A0A1R4HTU3</accession>
<keyword evidence="3" id="KW-1003">Cell membrane</keyword>
<keyword evidence="14" id="KW-1185">Reference proteome</keyword>
<dbReference type="PANTHER" id="PTHR35011">
    <property type="entry name" value="2,3-DIKETO-L-GULONATE TRAP TRANSPORTER SMALL PERMEASE PROTEIN YIAM"/>
    <property type="match status" value="1"/>
</dbReference>
<feature type="transmembrane region" description="Helical" evidence="9">
    <location>
        <begin position="32"/>
        <end position="55"/>
    </location>
</feature>
<dbReference type="EMBL" id="FUKM01000014">
    <property type="protein sequence ID" value="SJN10603.1"/>
    <property type="molecule type" value="Genomic_DNA"/>
</dbReference>
<dbReference type="Proteomes" id="UP000196331">
    <property type="component" value="Unassembled WGS sequence"/>
</dbReference>
<evidence type="ECO:0000256" key="6">
    <source>
        <dbReference type="ARBA" id="ARBA00022989"/>
    </source>
</evidence>
<evidence type="ECO:0000259" key="10">
    <source>
        <dbReference type="Pfam" id="PF04290"/>
    </source>
</evidence>
<protein>
    <recommendedName>
        <fullName evidence="9">TRAP transporter small permease protein</fullName>
    </recommendedName>
</protein>
<reference evidence="12 13" key="1">
    <citation type="submission" date="2017-02" db="EMBL/GenBank/DDBJ databases">
        <authorList>
            <person name="Dridi B."/>
        </authorList>
    </citation>
    <scope>NUCLEOTIDE SEQUENCE [LARGE SCALE GENOMIC DNA]</scope>
    <source>
        <strain evidence="12 13">JB380</strain>
    </source>
</reference>